<organism evidence="3 4">
    <name type="scientific">Streptomyces hundungensis</name>
    <dbReference type="NCBI Taxonomy" id="1077946"/>
    <lineage>
        <taxon>Bacteria</taxon>
        <taxon>Bacillati</taxon>
        <taxon>Actinomycetota</taxon>
        <taxon>Actinomycetes</taxon>
        <taxon>Kitasatosporales</taxon>
        <taxon>Streptomycetaceae</taxon>
        <taxon>Streptomyces</taxon>
    </lineage>
</organism>
<evidence type="ECO:0000313" key="3">
    <source>
        <dbReference type="EMBL" id="AYG80060.1"/>
    </source>
</evidence>
<feature type="coiled-coil region" evidence="2">
    <location>
        <begin position="13"/>
        <end position="47"/>
    </location>
</feature>
<dbReference type="EMBL" id="CP032698">
    <property type="protein sequence ID" value="AYG80060.1"/>
    <property type="molecule type" value="Genomic_DNA"/>
</dbReference>
<dbReference type="RefSeq" id="WP_120721056.1">
    <property type="nucleotide sequence ID" value="NZ_CP032698.1"/>
</dbReference>
<evidence type="ECO:0000256" key="2">
    <source>
        <dbReference type="SAM" id="Coils"/>
    </source>
</evidence>
<keyword evidence="2" id="KW-0175">Coiled coil</keyword>
<evidence type="ECO:0000256" key="1">
    <source>
        <dbReference type="RuleBase" id="RU362001"/>
    </source>
</evidence>
<comment type="similarity">
    <text evidence="1">Belongs to the WXG100 family.</text>
</comment>
<dbReference type="InterPro" id="IPR036689">
    <property type="entry name" value="ESAT-6-like_sf"/>
</dbReference>
<name>A0A387HGM0_9ACTN</name>
<dbReference type="SUPFAM" id="SSF140453">
    <property type="entry name" value="EsxAB dimer-like"/>
    <property type="match status" value="1"/>
</dbReference>
<dbReference type="NCBIfam" id="TIGR03930">
    <property type="entry name" value="WXG100_ESAT6"/>
    <property type="match status" value="1"/>
</dbReference>
<dbReference type="Proteomes" id="UP000271554">
    <property type="component" value="Chromosome"/>
</dbReference>
<keyword evidence="4" id="KW-1185">Reference proteome</keyword>
<dbReference type="InterPro" id="IPR010310">
    <property type="entry name" value="T7SS_ESAT-6-like"/>
</dbReference>
<reference evidence="3 4" key="1">
    <citation type="submission" date="2018-10" db="EMBL/GenBank/DDBJ databases">
        <title>Relationship between Morphology and Antimicrobial Activity in Streptomyces.</title>
        <authorList>
            <person name="Kang H.J."/>
            <person name="Kim S.B."/>
        </authorList>
    </citation>
    <scope>NUCLEOTIDE SEQUENCE [LARGE SCALE GENOMIC DNA]</scope>
    <source>
        <strain evidence="3 4">BH38</strain>
    </source>
</reference>
<dbReference type="Pfam" id="PF06013">
    <property type="entry name" value="WXG100"/>
    <property type="match status" value="1"/>
</dbReference>
<evidence type="ECO:0000313" key="4">
    <source>
        <dbReference type="Proteomes" id="UP000271554"/>
    </source>
</evidence>
<dbReference type="OrthoDB" id="4308755at2"/>
<sequence>MPSSNGDVLGVKYGSLELAAADIRKQADKLNEDLDEIRALVARAAQNWEGQAHEAYATKQRDWNNTASSVHTSLMQIAQAVAEAGPTYRAGDHKAAGYFQ</sequence>
<accession>A0A387HGM0</accession>
<proteinExistence type="inferred from homology"/>
<dbReference type="KEGG" id="shun:DWB77_02184"/>
<gene>
    <name evidence="3" type="primary">esxA</name>
    <name evidence="3" type="ORF">DWB77_02184</name>
</gene>
<dbReference type="Gene3D" id="1.10.287.1060">
    <property type="entry name" value="ESAT-6-like"/>
    <property type="match status" value="1"/>
</dbReference>
<dbReference type="AlphaFoldDB" id="A0A387HGM0"/>
<protein>
    <recommendedName>
        <fullName evidence="1">ESAT-6-like protein</fullName>
    </recommendedName>
</protein>